<reference evidence="2 3" key="1">
    <citation type="submission" date="2023-04" db="EMBL/GenBank/DDBJ databases">
        <title>Genome of Basidiobolus ranarum AG-B5.</title>
        <authorList>
            <person name="Stajich J.E."/>
            <person name="Carter-House D."/>
            <person name="Gryganskyi A."/>
        </authorList>
    </citation>
    <scope>NUCLEOTIDE SEQUENCE [LARGE SCALE GENOMIC DNA]</scope>
    <source>
        <strain evidence="2 3">AG-B5</strain>
    </source>
</reference>
<protein>
    <submittedName>
        <fullName evidence="2">Uncharacterized protein</fullName>
    </submittedName>
</protein>
<organism evidence="2 3">
    <name type="scientific">Basidiobolus ranarum</name>
    <dbReference type="NCBI Taxonomy" id="34480"/>
    <lineage>
        <taxon>Eukaryota</taxon>
        <taxon>Fungi</taxon>
        <taxon>Fungi incertae sedis</taxon>
        <taxon>Zoopagomycota</taxon>
        <taxon>Entomophthoromycotina</taxon>
        <taxon>Basidiobolomycetes</taxon>
        <taxon>Basidiobolales</taxon>
        <taxon>Basidiobolaceae</taxon>
        <taxon>Basidiobolus</taxon>
    </lineage>
</organism>
<name>A0ABR2WSI6_9FUNG</name>
<sequence length="99" mass="11046">MRYAADNSLYSAVTSSTRVFYRNSDRAQSPGSSSTSSSNRSPFDRLERPCLQRSSTIATSTVSSQHAEDSIMLFNYPIPLRPRQVRRAATFPGANRIQL</sequence>
<dbReference type="Proteomes" id="UP001479436">
    <property type="component" value="Unassembled WGS sequence"/>
</dbReference>
<feature type="compositionally biased region" description="Low complexity" evidence="1">
    <location>
        <begin position="29"/>
        <end position="41"/>
    </location>
</feature>
<keyword evidence="3" id="KW-1185">Reference proteome</keyword>
<feature type="region of interest" description="Disordered" evidence="1">
    <location>
        <begin position="20"/>
        <end position="62"/>
    </location>
</feature>
<proteinExistence type="predicted"/>
<dbReference type="EMBL" id="JASJQH010000439">
    <property type="protein sequence ID" value="KAK9764381.1"/>
    <property type="molecule type" value="Genomic_DNA"/>
</dbReference>
<evidence type="ECO:0000313" key="2">
    <source>
        <dbReference type="EMBL" id="KAK9764381.1"/>
    </source>
</evidence>
<accession>A0ABR2WSI6</accession>
<evidence type="ECO:0000256" key="1">
    <source>
        <dbReference type="SAM" id="MobiDB-lite"/>
    </source>
</evidence>
<evidence type="ECO:0000313" key="3">
    <source>
        <dbReference type="Proteomes" id="UP001479436"/>
    </source>
</evidence>
<comment type="caution">
    <text evidence="2">The sequence shown here is derived from an EMBL/GenBank/DDBJ whole genome shotgun (WGS) entry which is preliminary data.</text>
</comment>
<feature type="compositionally biased region" description="Polar residues" evidence="1">
    <location>
        <begin position="52"/>
        <end position="62"/>
    </location>
</feature>
<gene>
    <name evidence="2" type="ORF">K7432_008153</name>
</gene>